<dbReference type="InterPro" id="IPR029398">
    <property type="entry name" value="PolB_thumb"/>
</dbReference>
<evidence type="ECO:0000256" key="15">
    <source>
        <dbReference type="ARBA" id="ARBA00023239"/>
    </source>
</evidence>
<dbReference type="GO" id="GO:0003677">
    <property type="term" value="F:DNA binding"/>
    <property type="evidence" value="ECO:0007669"/>
    <property type="project" value="UniProtKB-UniRule"/>
</dbReference>
<feature type="binding site" evidence="19">
    <location>
        <position position="538"/>
    </location>
    <ligand>
        <name>Mg(2+)</name>
        <dbReference type="ChEBI" id="CHEBI:18420"/>
    </ligand>
</feature>
<evidence type="ECO:0000256" key="14">
    <source>
        <dbReference type="ARBA" id="ARBA00023204"/>
    </source>
</evidence>
<dbReference type="InterPro" id="IPR043519">
    <property type="entry name" value="NT_sf"/>
</dbReference>
<feature type="region of interest" description="Disordered" evidence="20">
    <location>
        <begin position="154"/>
        <end position="183"/>
    </location>
</feature>
<evidence type="ECO:0000256" key="8">
    <source>
        <dbReference type="ARBA" id="ARBA00022705"/>
    </source>
</evidence>
<dbReference type="Pfam" id="PF10391">
    <property type="entry name" value="DNA_pol_lambd_f"/>
    <property type="match status" value="1"/>
</dbReference>
<dbReference type="PRINTS" id="PR00869">
    <property type="entry name" value="DNAPOLX"/>
</dbReference>
<evidence type="ECO:0000256" key="5">
    <source>
        <dbReference type="ARBA" id="ARBA00022634"/>
    </source>
</evidence>
<dbReference type="PROSITE" id="PS00522">
    <property type="entry name" value="DNA_POLYMERASE_X"/>
    <property type="match status" value="1"/>
</dbReference>
<dbReference type="PROSITE" id="PS50172">
    <property type="entry name" value="BRCT"/>
    <property type="match status" value="1"/>
</dbReference>
<dbReference type="Gene3D" id="3.30.210.10">
    <property type="entry name" value="DNA polymerase, thumb domain"/>
    <property type="match status" value="1"/>
</dbReference>
<dbReference type="Pfam" id="PF14792">
    <property type="entry name" value="DNA_pol_B_palm"/>
    <property type="match status" value="1"/>
</dbReference>
<keyword evidence="11 18" id="KW-0460">Magnesium</keyword>
<evidence type="ECO:0000256" key="16">
    <source>
        <dbReference type="ARBA" id="ARBA00023242"/>
    </source>
</evidence>
<dbReference type="GO" id="GO:0005634">
    <property type="term" value="C:nucleus"/>
    <property type="evidence" value="ECO:0007669"/>
    <property type="project" value="UniProtKB-SubCell"/>
</dbReference>
<evidence type="ECO:0000256" key="6">
    <source>
        <dbReference type="ARBA" id="ARBA00022679"/>
    </source>
</evidence>
<keyword evidence="12" id="KW-0239">DNA-directed DNA polymerase</keyword>
<dbReference type="InterPro" id="IPR010996">
    <property type="entry name" value="HHH_MUS81"/>
</dbReference>
<dbReference type="CDD" id="cd00141">
    <property type="entry name" value="NT_POLXc"/>
    <property type="match status" value="1"/>
</dbReference>
<keyword evidence="9 18" id="KW-0479">Metal-binding</keyword>
<dbReference type="Pfam" id="PF14716">
    <property type="entry name" value="HHH_8"/>
    <property type="match status" value="1"/>
</dbReference>
<dbReference type="GO" id="GO:0006260">
    <property type="term" value="P:DNA replication"/>
    <property type="evidence" value="ECO:0007669"/>
    <property type="project" value="UniProtKB-KW"/>
</dbReference>
<evidence type="ECO:0000256" key="13">
    <source>
        <dbReference type="ARBA" id="ARBA00023125"/>
    </source>
</evidence>
<protein>
    <recommendedName>
        <fullName evidence="4">DNA-directed DNA polymerase</fullName>
        <ecNumber evidence="4">2.7.7.7</ecNumber>
    </recommendedName>
</protein>
<dbReference type="InterPro" id="IPR022312">
    <property type="entry name" value="DNA_pol_X"/>
</dbReference>
<evidence type="ECO:0000256" key="2">
    <source>
        <dbReference type="ARBA" id="ARBA00004123"/>
    </source>
</evidence>
<dbReference type="PIRSF" id="PIRSF000817">
    <property type="entry name" value="DNA_NT"/>
    <property type="match status" value="1"/>
</dbReference>
<dbReference type="Proteomes" id="UP000703269">
    <property type="component" value="Unassembled WGS sequence"/>
</dbReference>
<dbReference type="SMART" id="SM00483">
    <property type="entry name" value="POLXc"/>
    <property type="match status" value="1"/>
</dbReference>
<feature type="region of interest" description="Disordered" evidence="20">
    <location>
        <begin position="1"/>
        <end position="35"/>
    </location>
</feature>
<evidence type="ECO:0000256" key="18">
    <source>
        <dbReference type="PIRNR" id="PIRNR000817"/>
    </source>
</evidence>
<feature type="domain" description="BRCT" evidence="21">
    <location>
        <begin position="35"/>
        <end position="128"/>
    </location>
</feature>
<feature type="binding site" evidence="19">
    <location>
        <position position="463"/>
    </location>
    <ligand>
        <name>Mg(2+)</name>
        <dbReference type="ChEBI" id="CHEBI:18420"/>
    </ligand>
</feature>
<comment type="subcellular location">
    <subcellularLocation>
        <location evidence="2 18">Nucleus</location>
    </subcellularLocation>
</comment>
<evidence type="ECO:0000256" key="11">
    <source>
        <dbReference type="ARBA" id="ARBA00022842"/>
    </source>
</evidence>
<dbReference type="AlphaFoldDB" id="A0A9P3LHF9"/>
<dbReference type="GO" id="GO:0003887">
    <property type="term" value="F:DNA-directed DNA polymerase activity"/>
    <property type="evidence" value="ECO:0007669"/>
    <property type="project" value="UniProtKB-UniRule"/>
</dbReference>
<dbReference type="OrthoDB" id="205514at2759"/>
<keyword evidence="7 18" id="KW-0548">Nucleotidyltransferase</keyword>
<name>A0A9P3LHF9_9APHY</name>
<keyword evidence="6 18" id="KW-0808">Transferase</keyword>
<organism evidence="22 23">
    <name type="scientific">Phanerochaete sordida</name>
    <dbReference type="NCBI Taxonomy" id="48140"/>
    <lineage>
        <taxon>Eukaryota</taxon>
        <taxon>Fungi</taxon>
        <taxon>Dikarya</taxon>
        <taxon>Basidiomycota</taxon>
        <taxon>Agaricomycotina</taxon>
        <taxon>Agaricomycetes</taxon>
        <taxon>Polyporales</taxon>
        <taxon>Phanerochaetaceae</taxon>
        <taxon>Phanerochaete</taxon>
    </lineage>
</organism>
<sequence length="616" mass="67807">MPFKRPAAAQHDSGSSSRQTPDDDASTPPPAKRARGAKLFPDIAVHIIQAKLDGHAVAELHALAERHCARIAERAADADVLVTAVSMRRRLERHVAWDVAKSKAVVTPAWLRDSVAAGTPLACAPYVALQDLREETIRNCPTCDTEPCECADTDVEDERAPGPEAHYPSPPASSGSPPKTPLLAGADAELRTKANLDSPPSGSKTKIKAKAAEAAKTASCPVPAHLLPPLPPLPTDLSKLHYNAKYACQRASPLVCPNQALAVELDIIKRSRALESEERSALSYSRAISVVKAYPRRLTSMRQIAELPYIGAKLTGLVQEFMDSGQISEARTIASSERFKALTLFSSIYGIGPSTARRLYALGLRTVEDLEVYFGVLPEEEESQLVELEHREKPGRADDAGLGETWIKIALGLRKDFELKVPRAEVEEMGRVITDELNVLEPGCVSTIVGGYRRGKPESNDVDIVFTHPDASKSKGLCKRLVQHLHQRGMVTHVMHLSGFHGHNPLRTTHWDSLEKALTVFVLPPASPRYAGVRRRVDLICAQPEVYWCAVVGWSGSIMFQRDLRQWAKDKTGMKFDSSGIVRRYDSKAFYPKTEKEVFDLLGLEWIDPVWRNADL</sequence>
<dbReference type="Gene3D" id="1.10.150.110">
    <property type="entry name" value="DNA polymerase beta, N-terminal domain-like"/>
    <property type="match status" value="1"/>
</dbReference>
<dbReference type="InterPro" id="IPR027421">
    <property type="entry name" value="DNA_pol_lamdba_lyase_dom_sf"/>
</dbReference>
<comment type="cofactor">
    <cofactor evidence="1 19">
        <name>Mg(2+)</name>
        <dbReference type="ChEBI" id="CHEBI:18420"/>
    </cofactor>
</comment>
<evidence type="ECO:0000256" key="19">
    <source>
        <dbReference type="PIRSR" id="PIRSR000817-1"/>
    </source>
</evidence>
<feature type="binding site" evidence="19">
    <location>
        <position position="461"/>
    </location>
    <ligand>
        <name>Mg(2+)</name>
        <dbReference type="ChEBI" id="CHEBI:18420"/>
    </ligand>
</feature>
<dbReference type="PANTHER" id="PTHR11276:SF28">
    <property type="entry name" value="DNA POLYMERASE LAMBDA"/>
    <property type="match status" value="1"/>
</dbReference>
<dbReference type="Gene3D" id="3.40.50.10190">
    <property type="entry name" value="BRCT domain"/>
    <property type="match status" value="1"/>
</dbReference>
<evidence type="ECO:0000256" key="10">
    <source>
        <dbReference type="ARBA" id="ARBA00022763"/>
    </source>
</evidence>
<evidence type="ECO:0000256" key="17">
    <source>
        <dbReference type="ARBA" id="ARBA00049244"/>
    </source>
</evidence>
<dbReference type="InterPro" id="IPR001726">
    <property type="entry name" value="TdT/Mu"/>
</dbReference>
<dbReference type="SUPFAM" id="SSF47802">
    <property type="entry name" value="DNA polymerase beta, N-terminal domain-like"/>
    <property type="match status" value="1"/>
</dbReference>
<dbReference type="EC" id="2.7.7.7" evidence="4"/>
<dbReference type="FunFam" id="1.10.150.110:FF:000005">
    <property type="entry name" value="DNA polymerase POL4"/>
    <property type="match status" value="1"/>
</dbReference>
<proteinExistence type="inferred from homology"/>
<evidence type="ECO:0000256" key="20">
    <source>
        <dbReference type="SAM" id="MobiDB-lite"/>
    </source>
</evidence>
<dbReference type="InterPro" id="IPR028207">
    <property type="entry name" value="DNA_pol_B_palm_palm"/>
</dbReference>
<keyword evidence="13" id="KW-0238">DNA-binding</keyword>
<evidence type="ECO:0000256" key="7">
    <source>
        <dbReference type="ARBA" id="ARBA00022695"/>
    </source>
</evidence>
<dbReference type="Gene3D" id="1.10.150.20">
    <property type="entry name" value="5' to 3' exonuclease, C-terminal subdomain"/>
    <property type="match status" value="1"/>
</dbReference>
<evidence type="ECO:0000313" key="23">
    <source>
        <dbReference type="Proteomes" id="UP000703269"/>
    </source>
</evidence>
<dbReference type="InterPro" id="IPR018944">
    <property type="entry name" value="DNA_pol_lambd_fingers_domain"/>
</dbReference>
<dbReference type="Pfam" id="PF14791">
    <property type="entry name" value="DNA_pol_B_thumb"/>
    <property type="match status" value="1"/>
</dbReference>
<dbReference type="EMBL" id="BPQB01000042">
    <property type="protein sequence ID" value="GJE94629.1"/>
    <property type="molecule type" value="Genomic_DNA"/>
</dbReference>
<evidence type="ECO:0000313" key="22">
    <source>
        <dbReference type="EMBL" id="GJE94629.1"/>
    </source>
</evidence>
<keyword evidence="5" id="KW-0237">DNA synthesis</keyword>
<keyword evidence="15" id="KW-0456">Lyase</keyword>
<dbReference type="InterPro" id="IPR019843">
    <property type="entry name" value="DNA_pol-X_BS"/>
</dbReference>
<dbReference type="FunFam" id="3.30.210.10:FF:000005">
    <property type="entry name" value="DNA polymerase IV"/>
    <property type="match status" value="1"/>
</dbReference>
<dbReference type="PANTHER" id="PTHR11276">
    <property type="entry name" value="DNA POLYMERASE TYPE-X FAMILY MEMBER"/>
    <property type="match status" value="1"/>
</dbReference>
<keyword evidence="10" id="KW-0227">DNA damage</keyword>
<evidence type="ECO:0000256" key="1">
    <source>
        <dbReference type="ARBA" id="ARBA00001946"/>
    </source>
</evidence>
<dbReference type="InterPro" id="IPR001357">
    <property type="entry name" value="BRCT_dom"/>
</dbReference>
<evidence type="ECO:0000256" key="4">
    <source>
        <dbReference type="ARBA" id="ARBA00012417"/>
    </source>
</evidence>
<dbReference type="GO" id="GO:0046872">
    <property type="term" value="F:metal ion binding"/>
    <property type="evidence" value="ECO:0007669"/>
    <property type="project" value="UniProtKB-UniRule"/>
</dbReference>
<evidence type="ECO:0000259" key="21">
    <source>
        <dbReference type="PROSITE" id="PS50172"/>
    </source>
</evidence>
<accession>A0A9P3LHF9</accession>
<keyword evidence="14" id="KW-0234">DNA repair</keyword>
<keyword evidence="16 18" id="KW-0539">Nucleus</keyword>
<dbReference type="SUPFAM" id="SSF81585">
    <property type="entry name" value="PsbU/PolX domain-like"/>
    <property type="match status" value="1"/>
</dbReference>
<evidence type="ECO:0000256" key="12">
    <source>
        <dbReference type="ARBA" id="ARBA00022932"/>
    </source>
</evidence>
<dbReference type="SUPFAM" id="SSF81301">
    <property type="entry name" value="Nucleotidyltransferase"/>
    <property type="match status" value="1"/>
</dbReference>
<reference evidence="22 23" key="1">
    <citation type="submission" date="2021-08" db="EMBL/GenBank/DDBJ databases">
        <title>Draft Genome Sequence of Phanerochaete sordida strain YK-624.</title>
        <authorList>
            <person name="Mori T."/>
            <person name="Dohra H."/>
            <person name="Suzuki T."/>
            <person name="Kawagishi H."/>
            <person name="Hirai H."/>
        </authorList>
    </citation>
    <scope>NUCLEOTIDE SEQUENCE [LARGE SCALE GENOMIC DNA]</scope>
    <source>
        <strain evidence="22 23">YK-624</strain>
    </source>
</reference>
<comment type="similarity">
    <text evidence="3 18">Belongs to the DNA polymerase type-X family.</text>
</comment>
<dbReference type="GO" id="GO:0016829">
    <property type="term" value="F:lyase activity"/>
    <property type="evidence" value="ECO:0007669"/>
    <property type="project" value="UniProtKB-KW"/>
</dbReference>
<dbReference type="SUPFAM" id="SSF52113">
    <property type="entry name" value="BRCT domain"/>
    <property type="match status" value="1"/>
</dbReference>
<comment type="caution">
    <text evidence="22">The sequence shown here is derived from an EMBL/GenBank/DDBJ whole genome shotgun (WGS) entry which is preliminary data.</text>
</comment>
<dbReference type="InterPro" id="IPR002054">
    <property type="entry name" value="DNA-dir_DNA_pol_X"/>
</dbReference>
<dbReference type="InterPro" id="IPR036420">
    <property type="entry name" value="BRCT_dom_sf"/>
</dbReference>
<evidence type="ECO:0000256" key="9">
    <source>
        <dbReference type="ARBA" id="ARBA00022723"/>
    </source>
</evidence>
<dbReference type="GO" id="GO:0006303">
    <property type="term" value="P:double-strand break repair via nonhomologous end joining"/>
    <property type="evidence" value="ECO:0007669"/>
    <property type="project" value="TreeGrafter"/>
</dbReference>
<dbReference type="InterPro" id="IPR037160">
    <property type="entry name" value="DNA_Pol_thumb_sf"/>
</dbReference>
<keyword evidence="8" id="KW-0235">DNA replication</keyword>
<evidence type="ECO:0000256" key="3">
    <source>
        <dbReference type="ARBA" id="ARBA00008323"/>
    </source>
</evidence>
<dbReference type="Gene3D" id="3.30.460.10">
    <property type="entry name" value="Beta Polymerase, domain 2"/>
    <property type="match status" value="1"/>
</dbReference>
<gene>
    <name evidence="22" type="ORF">PsYK624_108000</name>
</gene>
<keyword evidence="23" id="KW-1185">Reference proteome</keyword>
<comment type="catalytic activity">
    <reaction evidence="17">
        <text>DNA(n) + a 2'-deoxyribonucleoside 5'-triphosphate = DNA(n+1) + diphosphate</text>
        <dbReference type="Rhea" id="RHEA:22508"/>
        <dbReference type="Rhea" id="RHEA-COMP:17339"/>
        <dbReference type="Rhea" id="RHEA-COMP:17340"/>
        <dbReference type="ChEBI" id="CHEBI:33019"/>
        <dbReference type="ChEBI" id="CHEBI:61560"/>
        <dbReference type="ChEBI" id="CHEBI:173112"/>
        <dbReference type="EC" id="2.7.7.7"/>
    </reaction>
</comment>